<feature type="region of interest" description="Disordered" evidence="3">
    <location>
        <begin position="358"/>
        <end position="426"/>
    </location>
</feature>
<dbReference type="EMBL" id="CAHIKZ030003258">
    <property type="protein sequence ID" value="CAE1298104.1"/>
    <property type="molecule type" value="Genomic_DNA"/>
</dbReference>
<keyword evidence="5" id="KW-1185">Reference proteome</keyword>
<dbReference type="PANTHER" id="PTHR10648:SF1">
    <property type="entry name" value="SERINE_THREONINE-PROTEIN PHOSPHATASE 4 REGULATORY SUBUNIT 1"/>
    <property type="match status" value="1"/>
</dbReference>
<feature type="region of interest" description="Disordered" evidence="3">
    <location>
        <begin position="605"/>
        <end position="624"/>
    </location>
</feature>
<dbReference type="InterPro" id="IPR000357">
    <property type="entry name" value="HEAT"/>
</dbReference>
<gene>
    <name evidence="4" type="ORF">SPHA_52411</name>
</gene>
<sequence>MLSDSISDINFYQEESEDTPEDRYGLEGGNCGESFCSDDNLTALQKLEKYMDSDNAFSRQLLARGILETLRAAGSVEEDCIAVLQAMVRLSSDVEPTVRSDLVEQVPHVAMYCQENRNFLPNAVATYILPLVVKYLSDNDNQVRKTSHAALVVLLEQELVERVDVEDQVVQVLLDLAGPGSPDEFRTEAAALMCKMAPLLGREMTECLFLAHFTQMCIDPLFHVRQICACNFGEMCAVVGGESTEYNLLGRFSSLCEDGVWGVRKGCAESFMAVASVCSVEVRRNMLTSLFVSLLCDRSRWVRMSAFQQLGPFISTFSSPNNESGLYVSEDGVLHVSRDLAERNLTDAEKEAKLSCDRAANNTKQTMPMSADPSLQEISKTSESTTSCQTEADILSSSSSSSSSCDMTTVEQNCDSPLPQSSDPIQEQMSQPSAAITTTITTDDTVSSPDSFNTFQFWRTPLPELNIELDLLSKQSLDQSMLPGISSDSSALIYSLSSSMDHPELGSGTHCVSEQLLSSLAEMELGSMSSDFPPNSQSVSRAEAELRAARIIHTASISTVYNPSETVSDIGSTHVFGHHMNDSTKIIVGGLSEYISSSNIPGYGSDSSSSSIHQNYDSSSTTNPDNPINRITELCAQQEIVPPRLLENFLTMVDPALSQSVDSDITRHCAYNFPAVAYTLGRHNWHCLKSLFETLAADMQVSWKVRRTLAFSIHELAVILGEDITHKDLVPVFDGFLKDLDEVRIGVLKHLMEFLKLLKPSVRNEYLPKVQNFLTTDNHRNWRFRLELAEQCEPLCNLFHAQENSAFLLPIALALLNDKVAEVRLAACSLVSTLLKQLHDSHEQYYQNMVMEVINCFAASHKWATRQVFAQLCWSILEDKSIPAERFARDFLPSLLNLANDVIPNVRITSSKTLSQCVLSVDYFVSPQNPYYEKLVETMLKLQVDKDKDVRYFSAMAPNKFQKDSQDENDCQDTVPFHQDNLEGFRNPNSLLSLSSQNIRHVFAEILLQQNLVCCIKYFIEFSFSCLLCVSLSLPLCVRASLSLSLPLCVRVSLSPPPLFLLRASLSLSLPLCTVSLSPSLPLVRALSLSPPSPLPSLSLSLSLPLLSLSLSLPLCACLSISLSPLSLPHGVLSLSLPSPCACLSLSLPPLCLSLSLSLPLFACHTLSSLSPLVRLSLSLLSPLPVRISLSLSPLCCSFSLSLAPSL</sequence>
<dbReference type="AlphaFoldDB" id="A0A812DF89"/>
<dbReference type="PROSITE" id="PS50077">
    <property type="entry name" value="HEAT_REPEAT"/>
    <property type="match status" value="2"/>
</dbReference>
<evidence type="ECO:0000256" key="3">
    <source>
        <dbReference type="SAM" id="MobiDB-lite"/>
    </source>
</evidence>
<proteinExistence type="predicted"/>
<evidence type="ECO:0000313" key="4">
    <source>
        <dbReference type="EMBL" id="CAE1298104.1"/>
    </source>
</evidence>
<dbReference type="SUPFAM" id="SSF48371">
    <property type="entry name" value="ARM repeat"/>
    <property type="match status" value="1"/>
</dbReference>
<dbReference type="InterPro" id="IPR021133">
    <property type="entry name" value="HEAT_type_2"/>
</dbReference>
<dbReference type="GO" id="GO:0019888">
    <property type="term" value="F:protein phosphatase regulator activity"/>
    <property type="evidence" value="ECO:0007669"/>
    <property type="project" value="TreeGrafter"/>
</dbReference>
<feature type="compositionally biased region" description="Polar residues" evidence="3">
    <location>
        <begin position="1"/>
        <end position="10"/>
    </location>
</feature>
<dbReference type="PANTHER" id="PTHR10648">
    <property type="entry name" value="SERINE/THREONINE-PROTEIN PHOSPHATASE PP2A 65 KDA REGULATORY SUBUNIT"/>
    <property type="match status" value="1"/>
</dbReference>
<accession>A0A812DF89</accession>
<organism evidence="4 5">
    <name type="scientific">Acanthosepion pharaonis</name>
    <name type="common">Pharaoh cuttlefish</name>
    <name type="synonym">Sepia pharaonis</name>
    <dbReference type="NCBI Taxonomy" id="158019"/>
    <lineage>
        <taxon>Eukaryota</taxon>
        <taxon>Metazoa</taxon>
        <taxon>Spiralia</taxon>
        <taxon>Lophotrochozoa</taxon>
        <taxon>Mollusca</taxon>
        <taxon>Cephalopoda</taxon>
        <taxon>Coleoidea</taxon>
        <taxon>Decapodiformes</taxon>
        <taxon>Sepiida</taxon>
        <taxon>Sepiina</taxon>
        <taxon>Sepiidae</taxon>
        <taxon>Acanthosepion</taxon>
    </lineage>
</organism>
<feature type="repeat" description="HEAT" evidence="2">
    <location>
        <begin position="808"/>
        <end position="846"/>
    </location>
</feature>
<keyword evidence="1" id="KW-0677">Repeat</keyword>
<dbReference type="Gene3D" id="1.25.10.10">
    <property type="entry name" value="Leucine-rich Repeat Variant"/>
    <property type="match status" value="3"/>
</dbReference>
<evidence type="ECO:0000256" key="2">
    <source>
        <dbReference type="PROSITE-ProRule" id="PRU00103"/>
    </source>
</evidence>
<comment type="caution">
    <text evidence="4">The sequence shown here is derived from an EMBL/GenBank/DDBJ whole genome shotgun (WGS) entry which is preliminary data.</text>
</comment>
<feature type="repeat" description="HEAT" evidence="2">
    <location>
        <begin position="128"/>
        <end position="166"/>
    </location>
</feature>
<feature type="compositionally biased region" description="Polar residues" evidence="3">
    <location>
        <begin position="405"/>
        <end position="426"/>
    </location>
</feature>
<dbReference type="OrthoDB" id="340346at2759"/>
<feature type="compositionally biased region" description="Low complexity" evidence="3">
    <location>
        <begin position="605"/>
        <end position="620"/>
    </location>
</feature>
<protein>
    <submittedName>
        <fullName evidence="4">PPP4R1</fullName>
    </submittedName>
</protein>
<dbReference type="InterPro" id="IPR011989">
    <property type="entry name" value="ARM-like"/>
</dbReference>
<evidence type="ECO:0000256" key="1">
    <source>
        <dbReference type="ARBA" id="ARBA00022737"/>
    </source>
</evidence>
<evidence type="ECO:0000313" key="5">
    <source>
        <dbReference type="Proteomes" id="UP000597762"/>
    </source>
</evidence>
<dbReference type="InterPro" id="IPR051023">
    <property type="entry name" value="PP2A_Regulatory_Subunit_A"/>
</dbReference>
<feature type="region of interest" description="Disordered" evidence="3">
    <location>
        <begin position="1"/>
        <end position="25"/>
    </location>
</feature>
<dbReference type="Pfam" id="PF02985">
    <property type="entry name" value="HEAT"/>
    <property type="match status" value="1"/>
</dbReference>
<dbReference type="GO" id="GO:0005737">
    <property type="term" value="C:cytoplasm"/>
    <property type="evidence" value="ECO:0007669"/>
    <property type="project" value="TreeGrafter"/>
</dbReference>
<dbReference type="Proteomes" id="UP000597762">
    <property type="component" value="Unassembled WGS sequence"/>
</dbReference>
<dbReference type="InterPro" id="IPR016024">
    <property type="entry name" value="ARM-type_fold"/>
</dbReference>
<reference evidence="4" key="1">
    <citation type="submission" date="2021-01" db="EMBL/GenBank/DDBJ databases">
        <authorList>
            <person name="Li R."/>
            <person name="Bekaert M."/>
        </authorList>
    </citation>
    <scope>NUCLEOTIDE SEQUENCE</scope>
    <source>
        <strain evidence="4">Farmed</strain>
    </source>
</reference>
<feature type="compositionally biased region" description="Polar residues" evidence="3">
    <location>
        <begin position="376"/>
        <end position="390"/>
    </location>
</feature>
<name>A0A812DF89_ACAPH</name>